<dbReference type="PROSITE" id="PS50158">
    <property type="entry name" value="ZF_CCHC"/>
    <property type="match status" value="1"/>
</dbReference>
<keyword evidence="1" id="KW-0863">Zinc-finger</keyword>
<evidence type="ECO:0000256" key="1">
    <source>
        <dbReference type="PROSITE-ProRule" id="PRU00047"/>
    </source>
</evidence>
<comment type="caution">
    <text evidence="4">The sequence shown here is derived from an EMBL/GenBank/DDBJ whole genome shotgun (WGS) entry which is preliminary data.</text>
</comment>
<evidence type="ECO:0000256" key="2">
    <source>
        <dbReference type="SAM" id="MobiDB-lite"/>
    </source>
</evidence>
<feature type="domain" description="CCHC-type" evidence="3">
    <location>
        <begin position="174"/>
        <end position="187"/>
    </location>
</feature>
<proteinExistence type="predicted"/>
<evidence type="ECO:0000313" key="4">
    <source>
        <dbReference type="EMBL" id="KAJ7210418.1"/>
    </source>
</evidence>
<reference evidence="4" key="1">
    <citation type="submission" date="2023-03" db="EMBL/GenBank/DDBJ databases">
        <title>Massive genome expansion in bonnet fungi (Mycena s.s.) driven by repeated elements and novel gene families across ecological guilds.</title>
        <authorList>
            <consortium name="Lawrence Berkeley National Laboratory"/>
            <person name="Harder C.B."/>
            <person name="Miyauchi S."/>
            <person name="Viragh M."/>
            <person name="Kuo A."/>
            <person name="Thoen E."/>
            <person name="Andreopoulos B."/>
            <person name="Lu D."/>
            <person name="Skrede I."/>
            <person name="Drula E."/>
            <person name="Henrissat B."/>
            <person name="Morin E."/>
            <person name="Kohler A."/>
            <person name="Barry K."/>
            <person name="LaButti K."/>
            <person name="Morin E."/>
            <person name="Salamov A."/>
            <person name="Lipzen A."/>
            <person name="Mereny Z."/>
            <person name="Hegedus B."/>
            <person name="Baldrian P."/>
            <person name="Stursova M."/>
            <person name="Weitz H."/>
            <person name="Taylor A."/>
            <person name="Grigoriev I.V."/>
            <person name="Nagy L.G."/>
            <person name="Martin F."/>
            <person name="Kauserud H."/>
        </authorList>
    </citation>
    <scope>NUCLEOTIDE SEQUENCE</scope>
    <source>
        <strain evidence="4">9144</strain>
    </source>
</reference>
<organism evidence="4 5">
    <name type="scientific">Mycena pura</name>
    <dbReference type="NCBI Taxonomy" id="153505"/>
    <lineage>
        <taxon>Eukaryota</taxon>
        <taxon>Fungi</taxon>
        <taxon>Dikarya</taxon>
        <taxon>Basidiomycota</taxon>
        <taxon>Agaricomycotina</taxon>
        <taxon>Agaricomycetes</taxon>
        <taxon>Agaricomycetidae</taxon>
        <taxon>Agaricales</taxon>
        <taxon>Marasmiineae</taxon>
        <taxon>Mycenaceae</taxon>
        <taxon>Mycena</taxon>
    </lineage>
</organism>
<gene>
    <name evidence="4" type="ORF">GGX14DRAFT_363326</name>
</gene>
<dbReference type="InterPro" id="IPR001878">
    <property type="entry name" value="Znf_CCHC"/>
</dbReference>
<feature type="compositionally biased region" description="Gly residues" evidence="2">
    <location>
        <begin position="117"/>
        <end position="148"/>
    </location>
</feature>
<feature type="non-terminal residue" evidence="4">
    <location>
        <position position="1"/>
    </location>
</feature>
<feature type="region of interest" description="Disordered" evidence="2">
    <location>
        <begin position="113"/>
        <end position="157"/>
    </location>
</feature>
<dbReference type="GO" id="GO:0008270">
    <property type="term" value="F:zinc ion binding"/>
    <property type="evidence" value="ECO:0007669"/>
    <property type="project" value="UniProtKB-KW"/>
</dbReference>
<name>A0AAD6VEK5_9AGAR</name>
<keyword evidence="1" id="KW-0862">Zinc</keyword>
<dbReference type="AlphaFoldDB" id="A0AAD6VEK5"/>
<dbReference type="Proteomes" id="UP001219525">
    <property type="component" value="Unassembled WGS sequence"/>
</dbReference>
<protein>
    <recommendedName>
        <fullName evidence="3">CCHC-type domain-containing protein</fullName>
    </recommendedName>
</protein>
<keyword evidence="5" id="KW-1185">Reference proteome</keyword>
<dbReference type="GO" id="GO:0003676">
    <property type="term" value="F:nucleic acid binding"/>
    <property type="evidence" value="ECO:0007669"/>
    <property type="project" value="InterPro"/>
</dbReference>
<sequence>FEKSTMSRRIKARSDFYHATHDPHLPIDIYINKITASRSVLKGLGCEPGDSETTDVLLMNLHPSWSGVRTSITSNKDEQKLADVIGILNGSSVDPPIKDEDQELPAGALAASNARFGSGGRRGGAGGGNGHSGGGRGHGGGYTGGGHGSSDTGGDRVSDDKGYHWCDPTNENHCHRCGRSGHIAARCIHDMPQHIKDWVMAPRDRANASTGEHANSSYTLDYDSDEHAPRFTDSGIQIPIRI</sequence>
<evidence type="ECO:0000259" key="3">
    <source>
        <dbReference type="PROSITE" id="PS50158"/>
    </source>
</evidence>
<evidence type="ECO:0000313" key="5">
    <source>
        <dbReference type="Proteomes" id="UP001219525"/>
    </source>
</evidence>
<accession>A0AAD6VEK5</accession>
<dbReference type="EMBL" id="JARJCW010000028">
    <property type="protein sequence ID" value="KAJ7210418.1"/>
    <property type="molecule type" value="Genomic_DNA"/>
</dbReference>
<keyword evidence="1" id="KW-0479">Metal-binding</keyword>